<dbReference type="AlphaFoldDB" id="A0A923I6W3"/>
<dbReference type="InterPro" id="IPR052077">
    <property type="entry name" value="CcrZ_PhaseVar_Mediator"/>
</dbReference>
<keyword evidence="3" id="KW-1185">Reference proteome</keyword>
<dbReference type="EMBL" id="JACONZ010000002">
    <property type="protein sequence ID" value="MBC5581386.1"/>
    <property type="molecule type" value="Genomic_DNA"/>
</dbReference>
<evidence type="ECO:0000313" key="3">
    <source>
        <dbReference type="Proteomes" id="UP000659630"/>
    </source>
</evidence>
<evidence type="ECO:0000259" key="1">
    <source>
        <dbReference type="Pfam" id="PF01636"/>
    </source>
</evidence>
<dbReference type="InterPro" id="IPR002575">
    <property type="entry name" value="Aminoglycoside_PTrfase"/>
</dbReference>
<dbReference type="Gene3D" id="3.30.200.20">
    <property type="entry name" value="Phosphorylase Kinase, domain 1"/>
    <property type="match status" value="1"/>
</dbReference>
<dbReference type="PANTHER" id="PTHR40086">
    <property type="entry name" value="PHOSPHOTRANSFERASE YTMP-RELATED"/>
    <property type="match status" value="1"/>
</dbReference>
<feature type="domain" description="Aminoglycoside phosphotransferase" evidence="1">
    <location>
        <begin position="31"/>
        <end position="242"/>
    </location>
</feature>
<sequence length="299" mass="33504">MLTQKEKQAREVAAQALGVPEERFLRVKQMGGITNENFYLATAEEEVMLRLPGKCTETLDRSQEEKNAAAAARAGLNPRTLYFSRQTGVKITRYIRGAVTLDAALARKPEIMCKSAALLRKLHETLPPFENVFDPFALYDAYLAQDAAAFAEIFPGFAKSRRAFAALRPALEALGLRSCPCHNDTLAENLVMERDGGLYLIDWEYSGQNDPMWDVAGHMLESGFSAAQQEQFLRLYLGAPPSRQDRQKALLFQICQDLLWSVQTMAKTLAGEDQYEYALGRYGRAQALLQEYGDRYGAL</sequence>
<dbReference type="CDD" id="cd05151">
    <property type="entry name" value="ChoK-like"/>
    <property type="match status" value="1"/>
</dbReference>
<proteinExistence type="predicted"/>
<evidence type="ECO:0000313" key="2">
    <source>
        <dbReference type="EMBL" id="MBC5581386.1"/>
    </source>
</evidence>
<comment type="caution">
    <text evidence="2">The sequence shown here is derived from an EMBL/GenBank/DDBJ whole genome shotgun (WGS) entry which is preliminary data.</text>
</comment>
<dbReference type="Gene3D" id="3.90.1200.10">
    <property type="match status" value="1"/>
</dbReference>
<dbReference type="SUPFAM" id="SSF56112">
    <property type="entry name" value="Protein kinase-like (PK-like)"/>
    <property type="match status" value="1"/>
</dbReference>
<name>A0A923I6W3_9FIRM</name>
<dbReference type="InterPro" id="IPR011009">
    <property type="entry name" value="Kinase-like_dom_sf"/>
</dbReference>
<dbReference type="PANTHER" id="PTHR40086:SF1">
    <property type="entry name" value="CELL CYCLE REGULATOR CCRZ"/>
    <property type="match status" value="1"/>
</dbReference>
<reference evidence="2" key="1">
    <citation type="submission" date="2020-08" db="EMBL/GenBank/DDBJ databases">
        <title>Genome public.</title>
        <authorList>
            <person name="Liu C."/>
            <person name="Sun Q."/>
        </authorList>
    </citation>
    <scope>NUCLEOTIDE SEQUENCE</scope>
    <source>
        <strain evidence="2">BX8</strain>
    </source>
</reference>
<accession>A0A923I6W3</accession>
<dbReference type="Proteomes" id="UP000659630">
    <property type="component" value="Unassembled WGS sequence"/>
</dbReference>
<gene>
    <name evidence="2" type="ORF">H8S23_07670</name>
</gene>
<dbReference type="RefSeq" id="WP_186887741.1">
    <property type="nucleotide sequence ID" value="NZ_JACONZ010000002.1"/>
</dbReference>
<organism evidence="2 3">
    <name type="scientific">Anaerofilum hominis</name>
    <dbReference type="NCBI Taxonomy" id="2763016"/>
    <lineage>
        <taxon>Bacteria</taxon>
        <taxon>Bacillati</taxon>
        <taxon>Bacillota</taxon>
        <taxon>Clostridia</taxon>
        <taxon>Eubacteriales</taxon>
        <taxon>Oscillospiraceae</taxon>
        <taxon>Anaerofilum</taxon>
    </lineage>
</organism>
<protein>
    <submittedName>
        <fullName evidence="2">Phosphotransferase family protein</fullName>
    </submittedName>
</protein>
<dbReference type="Pfam" id="PF01636">
    <property type="entry name" value="APH"/>
    <property type="match status" value="1"/>
</dbReference>